<keyword evidence="3" id="KW-1185">Reference proteome</keyword>
<evidence type="ECO:0000313" key="3">
    <source>
        <dbReference type="Proteomes" id="UP001497516"/>
    </source>
</evidence>
<feature type="region of interest" description="Disordered" evidence="1">
    <location>
        <begin position="1"/>
        <end position="49"/>
    </location>
</feature>
<reference evidence="2 3" key="1">
    <citation type="submission" date="2024-04" db="EMBL/GenBank/DDBJ databases">
        <authorList>
            <person name="Fracassetti M."/>
        </authorList>
    </citation>
    <scope>NUCLEOTIDE SEQUENCE [LARGE SCALE GENOMIC DNA]</scope>
</reference>
<proteinExistence type="predicted"/>
<protein>
    <submittedName>
        <fullName evidence="2">Uncharacterized protein</fullName>
    </submittedName>
</protein>
<evidence type="ECO:0000256" key="1">
    <source>
        <dbReference type="SAM" id="MobiDB-lite"/>
    </source>
</evidence>
<accession>A0AAV2G915</accession>
<name>A0AAV2G915_9ROSI</name>
<dbReference type="EMBL" id="OZ034821">
    <property type="protein sequence ID" value="CAL1407164.1"/>
    <property type="molecule type" value="Genomic_DNA"/>
</dbReference>
<feature type="compositionally biased region" description="Basic and acidic residues" evidence="1">
    <location>
        <begin position="7"/>
        <end position="34"/>
    </location>
</feature>
<dbReference type="Proteomes" id="UP001497516">
    <property type="component" value="Chromosome 8"/>
</dbReference>
<gene>
    <name evidence="2" type="ORF">LTRI10_LOCUS46846</name>
</gene>
<sequence>MHPVPGDGRRPLADVRERTGSDDGERTGSDDGERTGSASGERTGKKFQESQWGLPASLVRRWGTAAVQCPANYADEIGPVAGDLGCRPVAVNLAVVFVGSWWSGLG</sequence>
<organism evidence="2 3">
    <name type="scientific">Linum trigynum</name>
    <dbReference type="NCBI Taxonomy" id="586398"/>
    <lineage>
        <taxon>Eukaryota</taxon>
        <taxon>Viridiplantae</taxon>
        <taxon>Streptophyta</taxon>
        <taxon>Embryophyta</taxon>
        <taxon>Tracheophyta</taxon>
        <taxon>Spermatophyta</taxon>
        <taxon>Magnoliopsida</taxon>
        <taxon>eudicotyledons</taxon>
        <taxon>Gunneridae</taxon>
        <taxon>Pentapetalae</taxon>
        <taxon>rosids</taxon>
        <taxon>fabids</taxon>
        <taxon>Malpighiales</taxon>
        <taxon>Linaceae</taxon>
        <taxon>Linum</taxon>
    </lineage>
</organism>
<dbReference type="AlphaFoldDB" id="A0AAV2G915"/>
<evidence type="ECO:0000313" key="2">
    <source>
        <dbReference type="EMBL" id="CAL1407164.1"/>
    </source>
</evidence>